<evidence type="ECO:0000313" key="1">
    <source>
        <dbReference type="Proteomes" id="UP000887574"/>
    </source>
</evidence>
<name>A0A915CY67_9BILA</name>
<dbReference type="WBParaSite" id="jg13518">
    <property type="protein sequence ID" value="jg13518"/>
    <property type="gene ID" value="jg13518"/>
</dbReference>
<keyword evidence="1" id="KW-1185">Reference proteome</keyword>
<proteinExistence type="predicted"/>
<evidence type="ECO:0000313" key="2">
    <source>
        <dbReference type="WBParaSite" id="jg13518"/>
    </source>
</evidence>
<protein>
    <submittedName>
        <fullName evidence="2">Uncharacterized protein</fullName>
    </submittedName>
</protein>
<reference evidence="2" key="1">
    <citation type="submission" date="2022-11" db="UniProtKB">
        <authorList>
            <consortium name="WormBaseParasite"/>
        </authorList>
    </citation>
    <scope>IDENTIFICATION</scope>
</reference>
<dbReference type="AlphaFoldDB" id="A0A915CY67"/>
<sequence>MDIFFQFIDTFREESVQMQSSSLLLNALVSRHSLIHLSDINLSHQVMDVCKRLNESIAVSTSESKIDRVSQLIMW</sequence>
<accession>A0A915CY67</accession>
<organism evidence="1 2">
    <name type="scientific">Ditylenchus dipsaci</name>
    <dbReference type="NCBI Taxonomy" id="166011"/>
    <lineage>
        <taxon>Eukaryota</taxon>
        <taxon>Metazoa</taxon>
        <taxon>Ecdysozoa</taxon>
        <taxon>Nematoda</taxon>
        <taxon>Chromadorea</taxon>
        <taxon>Rhabditida</taxon>
        <taxon>Tylenchina</taxon>
        <taxon>Tylenchomorpha</taxon>
        <taxon>Sphaerularioidea</taxon>
        <taxon>Anguinidae</taxon>
        <taxon>Anguininae</taxon>
        <taxon>Ditylenchus</taxon>
    </lineage>
</organism>
<dbReference type="Proteomes" id="UP000887574">
    <property type="component" value="Unplaced"/>
</dbReference>